<dbReference type="PANTHER" id="PTHR10695">
    <property type="entry name" value="DEPHOSPHO-COA KINASE-RELATED"/>
    <property type="match status" value="1"/>
</dbReference>
<organism evidence="5 6">
    <name type="scientific">Kineosporia succinea</name>
    <dbReference type="NCBI Taxonomy" id="84632"/>
    <lineage>
        <taxon>Bacteria</taxon>
        <taxon>Bacillati</taxon>
        <taxon>Actinomycetota</taxon>
        <taxon>Actinomycetes</taxon>
        <taxon>Kineosporiales</taxon>
        <taxon>Kineosporiaceae</taxon>
        <taxon>Kineosporia</taxon>
    </lineage>
</organism>
<comment type="function">
    <text evidence="3">Catalyzes the phosphorylation of the 3'-hydroxyl group of dephosphocoenzyme A to form coenzyme A.</text>
</comment>
<feature type="binding site" evidence="3">
    <location>
        <begin position="11"/>
        <end position="16"/>
    </location>
    <ligand>
        <name>ATP</name>
        <dbReference type="ChEBI" id="CHEBI:30616"/>
    </ligand>
</feature>
<evidence type="ECO:0000256" key="2">
    <source>
        <dbReference type="ARBA" id="ARBA00022840"/>
    </source>
</evidence>
<keyword evidence="3 5" id="KW-0808">Transferase</keyword>
<dbReference type="NCBIfam" id="NF002879">
    <property type="entry name" value="PRK03333.1"/>
    <property type="match status" value="1"/>
</dbReference>
<evidence type="ECO:0000256" key="3">
    <source>
        <dbReference type="HAMAP-Rule" id="MF_00376"/>
    </source>
</evidence>
<dbReference type="NCBIfam" id="TIGR00152">
    <property type="entry name" value="dephospho-CoA kinase"/>
    <property type="match status" value="1"/>
</dbReference>
<evidence type="ECO:0000313" key="5">
    <source>
        <dbReference type="EMBL" id="MDP9831294.1"/>
    </source>
</evidence>
<keyword evidence="1 3" id="KW-0547">Nucleotide-binding</keyword>
<name>A0ABT9PF09_9ACTN</name>
<comment type="subcellular location">
    <subcellularLocation>
        <location evidence="3">Cytoplasm</location>
    </subcellularLocation>
</comment>
<dbReference type="RefSeq" id="WP_307250926.1">
    <property type="nucleotide sequence ID" value="NZ_JAUSQZ010000001.1"/>
</dbReference>
<dbReference type="InterPro" id="IPR001977">
    <property type="entry name" value="Depp_CoAkinase"/>
</dbReference>
<evidence type="ECO:0000313" key="6">
    <source>
        <dbReference type="Proteomes" id="UP001235712"/>
    </source>
</evidence>
<dbReference type="EC" id="2.7.1.24" evidence="3 4"/>
<keyword evidence="3" id="KW-0173">Coenzyme A biosynthesis</keyword>
<comment type="pathway">
    <text evidence="3">Cofactor biosynthesis; coenzyme A biosynthesis; CoA from (R)-pantothenate: step 5/5.</text>
</comment>
<dbReference type="GO" id="GO:0004140">
    <property type="term" value="F:dephospho-CoA kinase activity"/>
    <property type="evidence" value="ECO:0007669"/>
    <property type="project" value="UniProtKB-EC"/>
</dbReference>
<proteinExistence type="inferred from homology"/>
<dbReference type="EMBL" id="JAUSQZ010000001">
    <property type="protein sequence ID" value="MDP9831294.1"/>
    <property type="molecule type" value="Genomic_DNA"/>
</dbReference>
<comment type="caution">
    <text evidence="5">The sequence shown here is derived from an EMBL/GenBank/DDBJ whole genome shotgun (WGS) entry which is preliminary data.</text>
</comment>
<dbReference type="PANTHER" id="PTHR10695:SF46">
    <property type="entry name" value="BIFUNCTIONAL COENZYME A SYNTHASE-RELATED"/>
    <property type="match status" value="1"/>
</dbReference>
<keyword evidence="3" id="KW-0963">Cytoplasm</keyword>
<sequence>MVRTALTGGIGAGKSTVSRRLSDLGAIIMDADLIAREVVEPGTSGLAEIVETFGKKILREDASLNRPALGQIVFADEKKLARLNSIVHPRVAARMEEIVHAAPDDAVLVHDVPLLAENPNRGSYDLVMVVFAPVEERIRRLVDDRGMTRKDAKARIRAQASDAEREALADVVLDNSGSLASTLAQVDACWRNRIEPLRRS</sequence>
<keyword evidence="3 5" id="KW-0418">Kinase</keyword>
<dbReference type="PROSITE" id="PS51219">
    <property type="entry name" value="DPCK"/>
    <property type="match status" value="1"/>
</dbReference>
<comment type="similarity">
    <text evidence="3">Belongs to the CoaE family.</text>
</comment>
<keyword evidence="2 3" id="KW-0067">ATP-binding</keyword>
<dbReference type="Pfam" id="PF01121">
    <property type="entry name" value="CoaE"/>
    <property type="match status" value="1"/>
</dbReference>
<dbReference type="InterPro" id="IPR027417">
    <property type="entry name" value="P-loop_NTPase"/>
</dbReference>
<dbReference type="HAMAP" id="MF_00376">
    <property type="entry name" value="Dephospho_CoA_kinase"/>
    <property type="match status" value="1"/>
</dbReference>
<protein>
    <recommendedName>
        <fullName evidence="3 4">Dephospho-CoA kinase</fullName>
        <ecNumber evidence="3 4">2.7.1.24</ecNumber>
    </recommendedName>
    <alternativeName>
        <fullName evidence="3">Dephosphocoenzyme A kinase</fullName>
    </alternativeName>
</protein>
<dbReference type="Gene3D" id="3.40.50.300">
    <property type="entry name" value="P-loop containing nucleotide triphosphate hydrolases"/>
    <property type="match status" value="1"/>
</dbReference>
<gene>
    <name evidence="3" type="primary">coaE</name>
    <name evidence="5" type="ORF">J2S57_007043</name>
</gene>
<dbReference type="Proteomes" id="UP001235712">
    <property type="component" value="Unassembled WGS sequence"/>
</dbReference>
<reference evidence="5 6" key="1">
    <citation type="submission" date="2023-07" db="EMBL/GenBank/DDBJ databases">
        <title>Sequencing the genomes of 1000 actinobacteria strains.</title>
        <authorList>
            <person name="Klenk H.-P."/>
        </authorList>
    </citation>
    <scope>NUCLEOTIDE SEQUENCE [LARGE SCALE GENOMIC DNA]</scope>
    <source>
        <strain evidence="5 6">DSM 44388</strain>
    </source>
</reference>
<dbReference type="SUPFAM" id="SSF52540">
    <property type="entry name" value="P-loop containing nucleoside triphosphate hydrolases"/>
    <property type="match status" value="1"/>
</dbReference>
<accession>A0ABT9PF09</accession>
<evidence type="ECO:0000256" key="4">
    <source>
        <dbReference type="NCBIfam" id="TIGR00152"/>
    </source>
</evidence>
<evidence type="ECO:0000256" key="1">
    <source>
        <dbReference type="ARBA" id="ARBA00022741"/>
    </source>
</evidence>
<comment type="catalytic activity">
    <reaction evidence="3">
        <text>3'-dephospho-CoA + ATP = ADP + CoA + H(+)</text>
        <dbReference type="Rhea" id="RHEA:18245"/>
        <dbReference type="ChEBI" id="CHEBI:15378"/>
        <dbReference type="ChEBI" id="CHEBI:30616"/>
        <dbReference type="ChEBI" id="CHEBI:57287"/>
        <dbReference type="ChEBI" id="CHEBI:57328"/>
        <dbReference type="ChEBI" id="CHEBI:456216"/>
        <dbReference type="EC" id="2.7.1.24"/>
    </reaction>
</comment>
<dbReference type="CDD" id="cd02022">
    <property type="entry name" value="DPCK"/>
    <property type="match status" value="1"/>
</dbReference>
<keyword evidence="6" id="KW-1185">Reference proteome</keyword>